<organism evidence="2 3">
    <name type="scientific">Brevibacillus ruminantium</name>
    <dbReference type="NCBI Taxonomy" id="2950604"/>
    <lineage>
        <taxon>Bacteria</taxon>
        <taxon>Bacillati</taxon>
        <taxon>Bacillota</taxon>
        <taxon>Bacilli</taxon>
        <taxon>Bacillales</taxon>
        <taxon>Paenibacillaceae</taxon>
        <taxon>Brevibacillus</taxon>
    </lineage>
</organism>
<evidence type="ECO:0000313" key="2">
    <source>
        <dbReference type="EMBL" id="USG67480.1"/>
    </source>
</evidence>
<dbReference type="InterPro" id="IPR037523">
    <property type="entry name" value="VOC_core"/>
</dbReference>
<evidence type="ECO:0000259" key="1">
    <source>
        <dbReference type="PROSITE" id="PS51819"/>
    </source>
</evidence>
<dbReference type="Gene3D" id="3.10.180.10">
    <property type="entry name" value="2,3-Dihydroxybiphenyl 1,2-Dioxygenase, domain 1"/>
    <property type="match status" value="1"/>
</dbReference>
<evidence type="ECO:0000313" key="3">
    <source>
        <dbReference type="Proteomes" id="UP001056500"/>
    </source>
</evidence>
<accession>A0ABY4WNR1</accession>
<dbReference type="PANTHER" id="PTHR33993">
    <property type="entry name" value="GLYOXALASE-RELATED"/>
    <property type="match status" value="1"/>
</dbReference>
<dbReference type="EMBL" id="CP098755">
    <property type="protein sequence ID" value="USG67480.1"/>
    <property type="molecule type" value="Genomic_DNA"/>
</dbReference>
<dbReference type="InterPro" id="IPR041581">
    <property type="entry name" value="Glyoxalase_6"/>
</dbReference>
<gene>
    <name evidence="2" type="ORF">NDK47_09470</name>
</gene>
<dbReference type="InterPro" id="IPR052164">
    <property type="entry name" value="Anthracycline_SecMetBiosynth"/>
</dbReference>
<reference evidence="2" key="1">
    <citation type="submission" date="2022-06" db="EMBL/GenBank/DDBJ databases">
        <title>Genome sequencing of Brevibacillus sp. BB3-R1.</title>
        <authorList>
            <person name="Heo J."/>
            <person name="Lee D."/>
            <person name="Won M."/>
            <person name="Han B.-H."/>
            <person name="Hong S.-B."/>
            <person name="Kwon S.-W."/>
        </authorList>
    </citation>
    <scope>NUCLEOTIDE SEQUENCE</scope>
    <source>
        <strain evidence="2">BB3-R1</strain>
    </source>
</reference>
<sequence length="117" mass="12934">MARVVLFELNSQHPEQAAAFYSSVFGWKIGEPHWDYRTVTTGGDEKPGIDGGISLGPADYPHGIRVTIEVDSIDESLARAVEHGAKIVREKMEFDEFYLAYLVDPVGLGIGLIQNKK</sequence>
<proteinExistence type="predicted"/>
<feature type="domain" description="VOC" evidence="1">
    <location>
        <begin position="3"/>
        <end position="115"/>
    </location>
</feature>
<dbReference type="Proteomes" id="UP001056500">
    <property type="component" value="Chromosome"/>
</dbReference>
<protein>
    <recommendedName>
        <fullName evidence="1">VOC domain-containing protein</fullName>
    </recommendedName>
</protein>
<keyword evidence="3" id="KW-1185">Reference proteome</keyword>
<dbReference type="SUPFAM" id="SSF54593">
    <property type="entry name" value="Glyoxalase/Bleomycin resistance protein/Dihydroxybiphenyl dioxygenase"/>
    <property type="match status" value="1"/>
</dbReference>
<dbReference type="PROSITE" id="PS51819">
    <property type="entry name" value="VOC"/>
    <property type="match status" value="1"/>
</dbReference>
<dbReference type="InterPro" id="IPR029068">
    <property type="entry name" value="Glyas_Bleomycin-R_OHBP_Dase"/>
</dbReference>
<name>A0ABY4WNR1_9BACL</name>
<dbReference type="RefSeq" id="WP_251874579.1">
    <property type="nucleotide sequence ID" value="NZ_CP098755.1"/>
</dbReference>
<dbReference type="Pfam" id="PF18029">
    <property type="entry name" value="Glyoxalase_6"/>
    <property type="match status" value="1"/>
</dbReference>